<organism evidence="2 3">
    <name type="scientific">Spirosoma terrae</name>
    <dbReference type="NCBI Taxonomy" id="1968276"/>
    <lineage>
        <taxon>Bacteria</taxon>
        <taxon>Pseudomonadati</taxon>
        <taxon>Bacteroidota</taxon>
        <taxon>Cytophagia</taxon>
        <taxon>Cytophagales</taxon>
        <taxon>Cytophagaceae</taxon>
        <taxon>Spirosoma</taxon>
    </lineage>
</organism>
<proteinExistence type="predicted"/>
<dbReference type="Pfam" id="PF00903">
    <property type="entry name" value="Glyoxalase"/>
    <property type="match status" value="1"/>
</dbReference>
<dbReference type="Gene3D" id="3.10.180.10">
    <property type="entry name" value="2,3-Dihydroxybiphenyl 1,2-Dioxygenase, domain 1"/>
    <property type="match status" value="1"/>
</dbReference>
<dbReference type="InterPro" id="IPR037523">
    <property type="entry name" value="VOC_core"/>
</dbReference>
<dbReference type="PROSITE" id="PS51819">
    <property type="entry name" value="VOC"/>
    <property type="match status" value="1"/>
</dbReference>
<dbReference type="PANTHER" id="PTHR36113:SF1">
    <property type="entry name" value="GLYOXALASE_BLEOMYCIN RESISTANCE PROTEIN_DIOXYGENASE"/>
    <property type="match status" value="1"/>
</dbReference>
<sequence>MHIEHLALWVRDLETMRHFYENYFGAVANDKYVNTTKNFSSYFLTFPGGGARLEIMHRPGIPDTANDPVAQFSGLIHFAVSVGSEVAVDTLTEQLRSAGYTIVGEPRRTGDGYYESVVLDPEQNRIEITS</sequence>
<dbReference type="RefSeq" id="WP_163943668.1">
    <property type="nucleotide sequence ID" value="NZ_JAAFZH010000001.1"/>
</dbReference>
<comment type="caution">
    <text evidence="2">The sequence shown here is derived from an EMBL/GenBank/DDBJ whole genome shotgun (WGS) entry which is preliminary data.</text>
</comment>
<gene>
    <name evidence="2" type="ORF">GK108_05015</name>
</gene>
<evidence type="ECO:0000313" key="2">
    <source>
        <dbReference type="EMBL" id="NDU94226.1"/>
    </source>
</evidence>
<dbReference type="InterPro" id="IPR051332">
    <property type="entry name" value="Fosfomycin_Res_Enzymes"/>
</dbReference>
<accession>A0A6L9L150</accession>
<dbReference type="AlphaFoldDB" id="A0A6L9L150"/>
<dbReference type="Proteomes" id="UP000474175">
    <property type="component" value="Unassembled WGS sequence"/>
</dbReference>
<dbReference type="PANTHER" id="PTHR36113">
    <property type="entry name" value="LYASE, PUTATIVE-RELATED-RELATED"/>
    <property type="match status" value="1"/>
</dbReference>
<name>A0A6L9L150_9BACT</name>
<keyword evidence="3" id="KW-1185">Reference proteome</keyword>
<reference evidence="2 3" key="1">
    <citation type="submission" date="2020-02" db="EMBL/GenBank/DDBJ databases">
        <title>Draft genome sequence of two Spirosoma agri KCTC 52727 and Spirosoma terrae KCTC 52035.</title>
        <authorList>
            <person name="Rojas J."/>
            <person name="Ambika Manirajan B."/>
            <person name="Suarez C."/>
            <person name="Ratering S."/>
            <person name="Schnell S."/>
        </authorList>
    </citation>
    <scope>NUCLEOTIDE SEQUENCE [LARGE SCALE GENOMIC DNA]</scope>
    <source>
        <strain evidence="2 3">KCTC 52035</strain>
    </source>
</reference>
<dbReference type="EMBL" id="JAAFZH010000001">
    <property type="protein sequence ID" value="NDU94226.1"/>
    <property type="molecule type" value="Genomic_DNA"/>
</dbReference>
<dbReference type="InterPro" id="IPR029068">
    <property type="entry name" value="Glyas_Bleomycin-R_OHBP_Dase"/>
</dbReference>
<evidence type="ECO:0000259" key="1">
    <source>
        <dbReference type="PROSITE" id="PS51819"/>
    </source>
</evidence>
<feature type="domain" description="VOC" evidence="1">
    <location>
        <begin position="2"/>
        <end position="130"/>
    </location>
</feature>
<evidence type="ECO:0000313" key="3">
    <source>
        <dbReference type="Proteomes" id="UP000474175"/>
    </source>
</evidence>
<dbReference type="InterPro" id="IPR004360">
    <property type="entry name" value="Glyas_Fos-R_dOase_dom"/>
</dbReference>
<dbReference type="SUPFAM" id="SSF54593">
    <property type="entry name" value="Glyoxalase/Bleomycin resistance protein/Dihydroxybiphenyl dioxygenase"/>
    <property type="match status" value="1"/>
</dbReference>
<protein>
    <submittedName>
        <fullName evidence="2">Glyoxalase</fullName>
    </submittedName>
</protein>